<reference evidence="2" key="1">
    <citation type="journal article" date="2013" name="Genome Res.">
        <title>A second-generation assembly of the Drosophila simulans genome provides new insights into patterns of lineage-specific divergence.</title>
        <authorList>
            <person name="Hu T.T."/>
            <person name="Eisen M.B."/>
            <person name="Thornton K.R."/>
            <person name="Andolfatto P."/>
        </authorList>
    </citation>
    <scope>NUCLEOTIDE SEQUENCE [LARGE SCALE GENOMIC DNA]</scope>
    <source>
        <strain evidence="2">W501</strain>
    </source>
</reference>
<reference evidence="2" key="3">
    <citation type="submission" date="2015-04" db="EMBL/GenBank/DDBJ databases">
        <authorList>
            <consortium name="FlyBase"/>
        </authorList>
    </citation>
    <scope>NUCLEOTIDE SEQUENCE</scope>
    <source>
        <strain evidence="2">W501</strain>
    </source>
</reference>
<protein>
    <submittedName>
        <fullName evidence="2">Uncharacterized protein, isoform A</fullName>
    </submittedName>
</protein>
<feature type="compositionally biased region" description="Polar residues" evidence="1">
    <location>
        <begin position="36"/>
        <end position="54"/>
    </location>
</feature>
<gene>
    <name evidence="2" type="primary">Dsim\GD26973</name>
    <name evidence="2" type="ORF">Dsimw501_GD26973</name>
</gene>
<organism evidence="2">
    <name type="scientific">Drosophila simulans</name>
    <name type="common">Fruit fly</name>
    <dbReference type="NCBI Taxonomy" id="7240"/>
    <lineage>
        <taxon>Eukaryota</taxon>
        <taxon>Metazoa</taxon>
        <taxon>Ecdysozoa</taxon>
        <taxon>Arthropoda</taxon>
        <taxon>Hexapoda</taxon>
        <taxon>Insecta</taxon>
        <taxon>Pterygota</taxon>
        <taxon>Neoptera</taxon>
        <taxon>Endopterygota</taxon>
        <taxon>Diptera</taxon>
        <taxon>Brachycera</taxon>
        <taxon>Muscomorpha</taxon>
        <taxon>Ephydroidea</taxon>
        <taxon>Drosophilidae</taxon>
        <taxon>Drosophila</taxon>
        <taxon>Sophophora</taxon>
    </lineage>
</organism>
<evidence type="ECO:0000313" key="2">
    <source>
        <dbReference type="EMBL" id="KMY91399.1"/>
    </source>
</evidence>
<feature type="region of interest" description="Disordered" evidence="1">
    <location>
        <begin position="1"/>
        <end position="54"/>
    </location>
</feature>
<reference evidence="2" key="2">
    <citation type="submission" date="2014-06" db="EMBL/GenBank/DDBJ databases">
        <authorList>
            <person name="Hu T."/>
            <person name="Eisen M.B."/>
            <person name="Thornton K.R."/>
            <person name="Andolfatto P."/>
        </authorList>
    </citation>
    <scope>NUCLEOTIDE SEQUENCE</scope>
    <source>
        <strain evidence="2">W501</strain>
    </source>
</reference>
<dbReference type="KEGG" id="dsi:Dsimw501_GD26973"/>
<name>A0A0J9R6Q4_DROSI</name>
<dbReference type="EMBL" id="CM002910">
    <property type="protein sequence ID" value="KMY91399.1"/>
    <property type="molecule type" value="Genomic_DNA"/>
</dbReference>
<feature type="compositionally biased region" description="Low complexity" evidence="1">
    <location>
        <begin position="18"/>
        <end position="35"/>
    </location>
</feature>
<accession>A0A0J9R6Q4</accession>
<proteinExistence type="predicted"/>
<sequence length="54" mass="5619">MTKAKSFPPQGQFQRCDGAAGAWSHSTSHSAAQSSYITDPSSRSSCPVALSSES</sequence>
<dbReference type="AlphaFoldDB" id="A0A0J9R6Q4"/>
<dbReference type="Proteomes" id="UP000035880">
    <property type="component" value="Chromosome 2L"/>
</dbReference>
<evidence type="ECO:0000256" key="1">
    <source>
        <dbReference type="SAM" id="MobiDB-lite"/>
    </source>
</evidence>